<dbReference type="EMBL" id="BMGG01000006">
    <property type="protein sequence ID" value="GGC75759.1"/>
    <property type="molecule type" value="Genomic_DNA"/>
</dbReference>
<reference evidence="2" key="1">
    <citation type="journal article" date="2014" name="Int. J. Syst. Evol. Microbiol.">
        <title>Complete genome sequence of Corynebacterium casei LMG S-19264T (=DSM 44701T), isolated from a smear-ripened cheese.</title>
        <authorList>
            <consortium name="US DOE Joint Genome Institute (JGI-PGF)"/>
            <person name="Walter F."/>
            <person name="Albersmeier A."/>
            <person name="Kalinowski J."/>
            <person name="Ruckert C."/>
        </authorList>
    </citation>
    <scope>NUCLEOTIDE SEQUENCE</scope>
    <source>
        <strain evidence="2">CGMCC 1.12919</strain>
    </source>
</reference>
<accession>A0A916UK02</accession>
<feature type="compositionally biased region" description="Polar residues" evidence="1">
    <location>
        <begin position="419"/>
        <end position="434"/>
    </location>
</feature>
<evidence type="ECO:0000313" key="2">
    <source>
        <dbReference type="EMBL" id="GGC75759.1"/>
    </source>
</evidence>
<gene>
    <name evidence="2" type="ORF">GCM10010994_37730</name>
</gene>
<keyword evidence="3" id="KW-1185">Reference proteome</keyword>
<reference evidence="2" key="2">
    <citation type="submission" date="2020-09" db="EMBL/GenBank/DDBJ databases">
        <authorList>
            <person name="Sun Q."/>
            <person name="Zhou Y."/>
        </authorList>
    </citation>
    <scope>NUCLEOTIDE SEQUENCE</scope>
    <source>
        <strain evidence="2">CGMCC 1.12919</strain>
    </source>
</reference>
<name>A0A916UK02_9HYPH</name>
<feature type="region of interest" description="Disordered" evidence="1">
    <location>
        <begin position="412"/>
        <end position="441"/>
    </location>
</feature>
<evidence type="ECO:0000256" key="1">
    <source>
        <dbReference type="SAM" id="MobiDB-lite"/>
    </source>
</evidence>
<dbReference type="Proteomes" id="UP000637002">
    <property type="component" value="Unassembled WGS sequence"/>
</dbReference>
<organism evidence="2 3">
    <name type="scientific">Chelatococcus reniformis</name>
    <dbReference type="NCBI Taxonomy" id="1494448"/>
    <lineage>
        <taxon>Bacteria</taxon>
        <taxon>Pseudomonadati</taxon>
        <taxon>Pseudomonadota</taxon>
        <taxon>Alphaproteobacteria</taxon>
        <taxon>Hyphomicrobiales</taxon>
        <taxon>Chelatococcaceae</taxon>
        <taxon>Chelatococcus</taxon>
    </lineage>
</organism>
<dbReference type="RefSeq" id="WP_188610714.1">
    <property type="nucleotide sequence ID" value="NZ_BMGG01000006.1"/>
</dbReference>
<comment type="caution">
    <text evidence="2">The sequence shown here is derived from an EMBL/GenBank/DDBJ whole genome shotgun (WGS) entry which is preliminary data.</text>
</comment>
<protein>
    <submittedName>
        <fullName evidence="2">Uncharacterized protein</fullName>
    </submittedName>
</protein>
<evidence type="ECO:0000313" key="3">
    <source>
        <dbReference type="Proteomes" id="UP000637002"/>
    </source>
</evidence>
<dbReference type="AlphaFoldDB" id="A0A916UK02"/>
<feature type="compositionally biased region" description="Pro residues" evidence="1">
    <location>
        <begin position="235"/>
        <end position="248"/>
    </location>
</feature>
<feature type="region of interest" description="Disordered" evidence="1">
    <location>
        <begin position="234"/>
        <end position="315"/>
    </location>
</feature>
<sequence length="485" mass="53101">MAPEPVSFRLSQMIAEADRAIKETDDALAPHRASNKPIPKALLSQYYRLHQHRHALELQRTYPQAVILTDVHFTSIMGADGQQIALNVKKGAGRIADAAIVYGDRVWLIEEKVLDEVLRAFPKKANARLQAEKIVPSSKAGTQLANELKILKQAGRKGVMLGITGVPVLGGPRVEMLPEVDNIAPSRLQTYRNMGDGPQVPQGPPTTRMPGTAKPLVARDIVSSQGAPSIQAVAVPPPAQVPPPPVSTPPIAGKTLTPPPLPTPDRRGGVLQPPVPVRGVTGNPQADRGADRPQTGRGRWRWPATTGNVGGGMRPQAGTTLQRARGAAGGAAGAMQQISQGLTQRAHQAVWDRAARAAAEPDIWRRVQQLRHDGNWVWVKGVFWHDQPTFSESNDVRFQAIEVLYLHDPHGAKDEESARGSSNWRNPPSVSQRWSPGEQRNMPKYYHASGQELNFYAPEPEFEYFDEDISVGNLKMGRCVRRKLR</sequence>
<proteinExistence type="predicted"/>